<accession>A0A2A5T6E4</accession>
<dbReference type="AlphaFoldDB" id="A0A2A5T6E4"/>
<reference evidence="2" key="1">
    <citation type="submission" date="2017-04" db="EMBL/GenBank/DDBJ databases">
        <title>Genome evolution of the luminous symbionts of deep sea anglerfish.</title>
        <authorList>
            <person name="Hendry T.A."/>
        </authorList>
    </citation>
    <scope>NUCLEOTIDE SEQUENCE [LARGE SCALE GENOMIC DNA]</scope>
</reference>
<evidence type="ECO:0000313" key="2">
    <source>
        <dbReference type="Proteomes" id="UP000219020"/>
    </source>
</evidence>
<protein>
    <submittedName>
        <fullName evidence="1">Mobile element protein</fullName>
    </submittedName>
</protein>
<gene>
    <name evidence="1" type="ORF">BTN49_0629</name>
</gene>
<proteinExistence type="predicted"/>
<dbReference type="EMBL" id="NBYY01000009">
    <property type="protein sequence ID" value="PCS23660.1"/>
    <property type="molecule type" value="Genomic_DNA"/>
</dbReference>
<name>A0A2A5T6E4_9GAMM</name>
<keyword evidence="2" id="KW-1185">Reference proteome</keyword>
<sequence>MRNAHYKRQQRFDINQLLSPSRLTLRDYNAQVAEALANVKVMNKVIRLGMPVCQQIN</sequence>
<dbReference type="Proteomes" id="UP000219020">
    <property type="component" value="Unassembled WGS sequence"/>
</dbReference>
<organism evidence="1 2">
    <name type="scientific">Candidatus Enterovibrio escicola</name>
    <dbReference type="NCBI Taxonomy" id="1927127"/>
    <lineage>
        <taxon>Bacteria</taxon>
        <taxon>Pseudomonadati</taxon>
        <taxon>Pseudomonadota</taxon>
        <taxon>Gammaproteobacteria</taxon>
        <taxon>Vibrionales</taxon>
        <taxon>Vibrionaceae</taxon>
        <taxon>Enterovibrio</taxon>
    </lineage>
</organism>
<comment type="caution">
    <text evidence="1">The sequence shown here is derived from an EMBL/GenBank/DDBJ whole genome shotgun (WGS) entry which is preliminary data.</text>
</comment>
<evidence type="ECO:0000313" key="1">
    <source>
        <dbReference type="EMBL" id="PCS23660.1"/>
    </source>
</evidence>